<evidence type="ECO:0000313" key="2">
    <source>
        <dbReference type="Proteomes" id="UP001415857"/>
    </source>
</evidence>
<keyword evidence="2" id="KW-1185">Reference proteome</keyword>
<dbReference type="AlphaFoldDB" id="A0AAP0RDK2"/>
<proteinExistence type="predicted"/>
<sequence>MIDRKLIKSIWGSRHKGWSFLPSSGRSVGILIVWDERVVSVVEVVCGSFSLSVKMKDFNTNEWWLSGIYGPNKPRIRRDFWEELFSLFGLCCSLRVLGGDFYVVRSFVEKLNGVRSIRSMRDFDHFIRECALRDLPLVNARFTWSNQQMNLVCNRIDRFLFSLEWEELFPHVRQLTLPRVTSNHCPILLDSELISWGPSPFRFENM</sequence>
<reference evidence="1 2" key="1">
    <citation type="journal article" date="2024" name="Plant J.">
        <title>Genome sequences and population genomics reveal climatic adaptation and genomic divergence between two closely related sweetgum species.</title>
        <authorList>
            <person name="Xu W.Q."/>
            <person name="Ren C.Q."/>
            <person name="Zhang X.Y."/>
            <person name="Comes H.P."/>
            <person name="Liu X.H."/>
            <person name="Li Y.G."/>
            <person name="Kettle C.J."/>
            <person name="Jalonen R."/>
            <person name="Gaisberger H."/>
            <person name="Ma Y.Z."/>
            <person name="Qiu Y.X."/>
        </authorList>
    </citation>
    <scope>NUCLEOTIDE SEQUENCE [LARGE SCALE GENOMIC DNA]</scope>
    <source>
        <strain evidence="1">Hangzhou</strain>
    </source>
</reference>
<dbReference type="EMBL" id="JBBPBK010000011">
    <property type="protein sequence ID" value="KAK9275884.1"/>
    <property type="molecule type" value="Genomic_DNA"/>
</dbReference>
<comment type="caution">
    <text evidence="1">The sequence shown here is derived from an EMBL/GenBank/DDBJ whole genome shotgun (WGS) entry which is preliminary data.</text>
</comment>
<organism evidence="1 2">
    <name type="scientific">Liquidambar formosana</name>
    <name type="common">Formosan gum</name>
    <dbReference type="NCBI Taxonomy" id="63359"/>
    <lineage>
        <taxon>Eukaryota</taxon>
        <taxon>Viridiplantae</taxon>
        <taxon>Streptophyta</taxon>
        <taxon>Embryophyta</taxon>
        <taxon>Tracheophyta</taxon>
        <taxon>Spermatophyta</taxon>
        <taxon>Magnoliopsida</taxon>
        <taxon>eudicotyledons</taxon>
        <taxon>Gunneridae</taxon>
        <taxon>Pentapetalae</taxon>
        <taxon>Saxifragales</taxon>
        <taxon>Altingiaceae</taxon>
        <taxon>Liquidambar</taxon>
    </lineage>
</organism>
<dbReference type="PANTHER" id="PTHR33710">
    <property type="entry name" value="BNAC02G09200D PROTEIN"/>
    <property type="match status" value="1"/>
</dbReference>
<gene>
    <name evidence="1" type="ORF">L1049_023158</name>
</gene>
<evidence type="ECO:0000313" key="1">
    <source>
        <dbReference type="EMBL" id="KAK9275884.1"/>
    </source>
</evidence>
<accession>A0AAP0RDK2</accession>
<dbReference type="InterPro" id="IPR036691">
    <property type="entry name" value="Endo/exonu/phosph_ase_sf"/>
</dbReference>
<dbReference type="Proteomes" id="UP001415857">
    <property type="component" value="Unassembled WGS sequence"/>
</dbReference>
<dbReference type="SUPFAM" id="SSF56219">
    <property type="entry name" value="DNase I-like"/>
    <property type="match status" value="1"/>
</dbReference>
<protein>
    <submittedName>
        <fullName evidence="1">Uncharacterized protein</fullName>
    </submittedName>
</protein>
<dbReference type="Gene3D" id="3.60.10.10">
    <property type="entry name" value="Endonuclease/exonuclease/phosphatase"/>
    <property type="match status" value="1"/>
</dbReference>
<dbReference type="PANTHER" id="PTHR33710:SF71">
    <property type="entry name" value="ENDONUCLEASE_EXONUCLEASE_PHOSPHATASE DOMAIN-CONTAINING PROTEIN"/>
    <property type="match status" value="1"/>
</dbReference>
<name>A0AAP0RDK2_LIQFO</name>